<reference evidence="1 2" key="1">
    <citation type="submission" date="2019-05" db="EMBL/GenBank/DDBJ databases">
        <title>Another draft genome of Portunus trituberculatus and its Hox gene families provides insights of decapod evolution.</title>
        <authorList>
            <person name="Jeong J.-H."/>
            <person name="Song I."/>
            <person name="Kim S."/>
            <person name="Choi T."/>
            <person name="Kim D."/>
            <person name="Ryu S."/>
            <person name="Kim W."/>
        </authorList>
    </citation>
    <scope>NUCLEOTIDE SEQUENCE [LARGE SCALE GENOMIC DNA]</scope>
    <source>
        <tissue evidence="1">Muscle</tissue>
    </source>
</reference>
<dbReference type="EMBL" id="VSRR010000246">
    <property type="protein sequence ID" value="MPC12916.1"/>
    <property type="molecule type" value="Genomic_DNA"/>
</dbReference>
<gene>
    <name evidence="1" type="ORF">E2C01_005631</name>
</gene>
<dbReference type="Proteomes" id="UP000324222">
    <property type="component" value="Unassembled WGS sequence"/>
</dbReference>
<evidence type="ECO:0000313" key="1">
    <source>
        <dbReference type="EMBL" id="MPC12916.1"/>
    </source>
</evidence>
<proteinExistence type="predicted"/>
<dbReference type="AlphaFoldDB" id="A0A5B7CX49"/>
<accession>A0A5B7CX49</accession>
<comment type="caution">
    <text evidence="1">The sequence shown here is derived from an EMBL/GenBank/DDBJ whole genome shotgun (WGS) entry which is preliminary data.</text>
</comment>
<organism evidence="1 2">
    <name type="scientific">Portunus trituberculatus</name>
    <name type="common">Swimming crab</name>
    <name type="synonym">Neptunus trituberculatus</name>
    <dbReference type="NCBI Taxonomy" id="210409"/>
    <lineage>
        <taxon>Eukaryota</taxon>
        <taxon>Metazoa</taxon>
        <taxon>Ecdysozoa</taxon>
        <taxon>Arthropoda</taxon>
        <taxon>Crustacea</taxon>
        <taxon>Multicrustacea</taxon>
        <taxon>Malacostraca</taxon>
        <taxon>Eumalacostraca</taxon>
        <taxon>Eucarida</taxon>
        <taxon>Decapoda</taxon>
        <taxon>Pleocyemata</taxon>
        <taxon>Brachyura</taxon>
        <taxon>Eubrachyura</taxon>
        <taxon>Portunoidea</taxon>
        <taxon>Portunidae</taxon>
        <taxon>Portuninae</taxon>
        <taxon>Portunus</taxon>
    </lineage>
</organism>
<sequence>MHGCSTRPSFLKQATATTTVNTNDIMLFTATLVVQLFTHQQRLPDSLSPAAPASPFQTRQHTTTTITIPSHPYRPRPAPPLPSPPRIRQAYSTNIRRQAYLECSLFFVVFLKHFRFRFMARSDASLLTWRLPQHFLSAVGRE</sequence>
<protein>
    <submittedName>
        <fullName evidence="1">Uncharacterized protein</fullName>
    </submittedName>
</protein>
<name>A0A5B7CX49_PORTR</name>
<keyword evidence="2" id="KW-1185">Reference proteome</keyword>
<evidence type="ECO:0000313" key="2">
    <source>
        <dbReference type="Proteomes" id="UP000324222"/>
    </source>
</evidence>